<sequence>MDSRNCEWKSVLFTKKDRNCGELASQRPIYMLATLQTHDAAPPQHGRQFYGPRYTSPHHYVEPLLHTSPDKDVNQHLDRPSHTRNKENCERLWYTVYNLHFGIEVQKYRMLPADSPHGERGSCIVHAVSCLRYIDIKGGLIYVRDGHTGAYSNGVSWLLPVMDDWIEFATAKSRS</sequence>
<dbReference type="Proteomes" id="UP000248405">
    <property type="component" value="Unassembled WGS sequence"/>
</dbReference>
<dbReference type="AlphaFoldDB" id="A0A319BKG7"/>
<reference evidence="1" key="1">
    <citation type="submission" date="2016-12" db="EMBL/GenBank/DDBJ databases">
        <title>The genomes of Aspergillus section Nigri reveals drivers in fungal speciation.</title>
        <authorList>
            <consortium name="DOE Joint Genome Institute"/>
            <person name="Vesth T.C."/>
            <person name="Nybo J."/>
            <person name="Theobald S."/>
            <person name="Brandl J."/>
            <person name="Frisvad J.C."/>
            <person name="Nielsen K.F."/>
            <person name="Lyhne E.K."/>
            <person name="Kogle M.E."/>
            <person name="Kuo A."/>
            <person name="Riley R."/>
            <person name="Clum A."/>
            <person name="Nolan M."/>
            <person name="Lipzen A."/>
            <person name="Salamov A."/>
            <person name="Henrissat B."/>
            <person name="Wiebenga A."/>
            <person name="De Vries R.P."/>
            <person name="Grigoriev I.V."/>
            <person name="Mortensen U.H."/>
            <person name="Andersen M.R."/>
            <person name="Baker S.E."/>
        </authorList>
    </citation>
    <scope>NUCLEOTIDE SEQUENCE [LARGE SCALE GENOMIC DNA]</scope>
    <source>
        <strain evidence="1">CBS 113365</strain>
    </source>
</reference>
<gene>
    <name evidence="1" type="ORF">BO88DRAFT_231235</name>
</gene>
<accession>A0A319BKG7</accession>
<evidence type="ECO:0000313" key="1">
    <source>
        <dbReference type="EMBL" id="PYH71480.1"/>
    </source>
</evidence>
<name>A0A319BKG7_ASPVC</name>
<organism evidence="1 2">
    <name type="scientific">Aspergillus vadensis (strain CBS 113365 / IMI 142717 / IBT 24658)</name>
    <dbReference type="NCBI Taxonomy" id="1448311"/>
    <lineage>
        <taxon>Eukaryota</taxon>
        <taxon>Fungi</taxon>
        <taxon>Dikarya</taxon>
        <taxon>Ascomycota</taxon>
        <taxon>Pezizomycotina</taxon>
        <taxon>Eurotiomycetes</taxon>
        <taxon>Eurotiomycetidae</taxon>
        <taxon>Eurotiales</taxon>
        <taxon>Aspergillaceae</taxon>
        <taxon>Aspergillus</taxon>
        <taxon>Aspergillus subgen. Circumdati</taxon>
    </lineage>
</organism>
<evidence type="ECO:0000313" key="2">
    <source>
        <dbReference type="Proteomes" id="UP000248405"/>
    </source>
</evidence>
<dbReference type="EMBL" id="KZ821618">
    <property type="protein sequence ID" value="PYH71480.1"/>
    <property type="molecule type" value="Genomic_DNA"/>
</dbReference>
<dbReference type="RefSeq" id="XP_025565274.1">
    <property type="nucleotide sequence ID" value="XM_025702064.1"/>
</dbReference>
<dbReference type="GeneID" id="37206656"/>
<protein>
    <submittedName>
        <fullName evidence="1">Uncharacterized protein</fullName>
    </submittedName>
</protein>
<keyword evidence="2" id="KW-1185">Reference proteome</keyword>
<proteinExistence type="predicted"/>